<dbReference type="Proteomes" id="UP000788993">
    <property type="component" value="Unassembled WGS sequence"/>
</dbReference>
<dbReference type="EMBL" id="JAEUBD010000095">
    <property type="protein sequence ID" value="KAH3677805.1"/>
    <property type="molecule type" value="Genomic_DNA"/>
</dbReference>
<reference evidence="2" key="1">
    <citation type="journal article" date="2021" name="Open Biol.">
        <title>Shared evolutionary footprints suggest mitochondrial oxidative damage underlies multiple complex I losses in fungi.</title>
        <authorList>
            <person name="Schikora-Tamarit M.A."/>
            <person name="Marcet-Houben M."/>
            <person name="Nosek J."/>
            <person name="Gabaldon T."/>
        </authorList>
    </citation>
    <scope>NUCLEOTIDE SEQUENCE</scope>
    <source>
        <strain evidence="2">NCAIM Y.01608</strain>
    </source>
</reference>
<proteinExistence type="predicted"/>
<name>A0A9P8PUF9_9ASCO</name>
<keyword evidence="1" id="KW-1133">Transmembrane helix</keyword>
<organism evidence="2 3">
    <name type="scientific">Ogataea polymorpha</name>
    <dbReference type="NCBI Taxonomy" id="460523"/>
    <lineage>
        <taxon>Eukaryota</taxon>
        <taxon>Fungi</taxon>
        <taxon>Dikarya</taxon>
        <taxon>Ascomycota</taxon>
        <taxon>Saccharomycotina</taxon>
        <taxon>Pichiomycetes</taxon>
        <taxon>Pichiales</taxon>
        <taxon>Pichiaceae</taxon>
        <taxon>Ogataea</taxon>
    </lineage>
</organism>
<keyword evidence="1" id="KW-0812">Transmembrane</keyword>
<sequence>MEELTNRATVISEITISEMMYDMVPLIASIDGILENLDHNKWPVGPIGKQNKKNIKSRQHDTAQQWQTKENVKGDGSTNDFSHVCGCNCQLGKNVDDKVNVFRQVLAAVGCQVLASTDSKLAGQDLHEPSHHVGHNEREQELVLELRRGNGTAEISRVHVRHRHHQAWSYKLHKSLQNKNYLGLFGIHFWGVVVVVVFWEKRI</sequence>
<keyword evidence="1" id="KW-0472">Membrane</keyword>
<dbReference type="AlphaFoldDB" id="A0A9P8PUF9"/>
<accession>A0A9P8PUF9</accession>
<evidence type="ECO:0000313" key="3">
    <source>
        <dbReference type="Proteomes" id="UP000788993"/>
    </source>
</evidence>
<evidence type="ECO:0000256" key="1">
    <source>
        <dbReference type="SAM" id="Phobius"/>
    </source>
</evidence>
<feature type="transmembrane region" description="Helical" evidence="1">
    <location>
        <begin position="181"/>
        <end position="199"/>
    </location>
</feature>
<protein>
    <submittedName>
        <fullName evidence="2">Uncharacterized protein</fullName>
    </submittedName>
</protein>
<keyword evidence="3" id="KW-1185">Reference proteome</keyword>
<gene>
    <name evidence="2" type="ORF">OGATHE_000459</name>
</gene>
<evidence type="ECO:0000313" key="2">
    <source>
        <dbReference type="EMBL" id="KAH3677805.1"/>
    </source>
</evidence>
<reference evidence="2" key="2">
    <citation type="submission" date="2021-01" db="EMBL/GenBank/DDBJ databases">
        <authorList>
            <person name="Schikora-Tamarit M.A."/>
        </authorList>
    </citation>
    <scope>NUCLEOTIDE SEQUENCE</scope>
    <source>
        <strain evidence="2">NCAIM Y.01608</strain>
    </source>
</reference>
<comment type="caution">
    <text evidence="2">The sequence shown here is derived from an EMBL/GenBank/DDBJ whole genome shotgun (WGS) entry which is preliminary data.</text>
</comment>